<dbReference type="PATRIC" id="fig|1129374.4.peg.2152"/>
<organism evidence="2 3">
    <name type="scientific">Alishewanella jeotgali KCTC 22429</name>
    <dbReference type="NCBI Taxonomy" id="1129374"/>
    <lineage>
        <taxon>Bacteria</taxon>
        <taxon>Pseudomonadati</taxon>
        <taxon>Pseudomonadota</taxon>
        <taxon>Gammaproteobacteria</taxon>
        <taxon>Alteromonadales</taxon>
        <taxon>Alteromonadaceae</taxon>
        <taxon>Alishewanella</taxon>
    </lineage>
</organism>
<gene>
    <name evidence="2" type="ORF">AJE_10854</name>
</gene>
<dbReference type="RefSeq" id="WP_008950885.1">
    <property type="nucleotide sequence ID" value="NZ_AHTH01000037.1"/>
</dbReference>
<dbReference type="EMBL" id="AHTH01000037">
    <property type="protein sequence ID" value="EHR40562.1"/>
    <property type="molecule type" value="Genomic_DNA"/>
</dbReference>
<dbReference type="CDD" id="cd00093">
    <property type="entry name" value="HTH_XRE"/>
    <property type="match status" value="1"/>
</dbReference>
<evidence type="ECO:0000259" key="1">
    <source>
        <dbReference type="PROSITE" id="PS50943"/>
    </source>
</evidence>
<reference evidence="2 3" key="1">
    <citation type="journal article" date="2012" name="J. Bacteriol.">
        <title>Genome Sequence of Extracellular-Protease-Producing Alishewanella jeotgali Isolated from Traditional Korean Fermented Seafood.</title>
        <authorList>
            <person name="Jung J."/>
            <person name="Chun J."/>
            <person name="Park W."/>
        </authorList>
    </citation>
    <scope>NUCLEOTIDE SEQUENCE [LARGE SCALE GENOMIC DNA]</scope>
    <source>
        <strain evidence="2 3">KCTC 22429</strain>
    </source>
</reference>
<feature type="domain" description="HTH cro/C1-type" evidence="1">
    <location>
        <begin position="44"/>
        <end position="91"/>
    </location>
</feature>
<accession>H3ZFS8</accession>
<dbReference type="STRING" id="1129374.AJE_10854"/>
<dbReference type="eggNOG" id="COG1396">
    <property type="taxonomic scope" value="Bacteria"/>
</dbReference>
<proteinExistence type="predicted"/>
<dbReference type="SMART" id="SM00530">
    <property type="entry name" value="HTH_XRE"/>
    <property type="match status" value="1"/>
</dbReference>
<dbReference type="Gene3D" id="1.10.260.40">
    <property type="entry name" value="lambda repressor-like DNA-binding domains"/>
    <property type="match status" value="1"/>
</dbReference>
<dbReference type="Proteomes" id="UP000012046">
    <property type="component" value="Unassembled WGS sequence"/>
</dbReference>
<dbReference type="SUPFAM" id="SSF47413">
    <property type="entry name" value="lambda repressor-like DNA-binding domains"/>
    <property type="match status" value="1"/>
</dbReference>
<dbReference type="PROSITE" id="PS50943">
    <property type="entry name" value="HTH_CROC1"/>
    <property type="match status" value="1"/>
</dbReference>
<dbReference type="AlphaFoldDB" id="H3ZFS8"/>
<dbReference type="InterPro" id="IPR001387">
    <property type="entry name" value="Cro/C1-type_HTH"/>
</dbReference>
<dbReference type="InterPro" id="IPR010982">
    <property type="entry name" value="Lambda_DNA-bd_dom_sf"/>
</dbReference>
<protein>
    <submittedName>
        <fullName evidence="2">Putative transcriptional regulator</fullName>
    </submittedName>
</protein>
<dbReference type="GO" id="GO:0003677">
    <property type="term" value="F:DNA binding"/>
    <property type="evidence" value="ECO:0007669"/>
    <property type="project" value="InterPro"/>
</dbReference>
<dbReference type="Pfam" id="PF01381">
    <property type="entry name" value="HTH_3"/>
    <property type="match status" value="1"/>
</dbReference>
<evidence type="ECO:0000313" key="3">
    <source>
        <dbReference type="Proteomes" id="UP000012046"/>
    </source>
</evidence>
<name>H3ZFS8_9ALTE</name>
<evidence type="ECO:0000313" key="2">
    <source>
        <dbReference type="EMBL" id="EHR40562.1"/>
    </source>
</evidence>
<keyword evidence="3" id="KW-1185">Reference proteome</keyword>
<comment type="caution">
    <text evidence="2">The sequence shown here is derived from an EMBL/GenBank/DDBJ whole genome shotgun (WGS) entry which is preliminary data.</text>
</comment>
<sequence>MSTTKGDNASNADRFALKNTLLKQMLAGTITLGELAKTLRSQGLKMSQTQVCKLTGLSRQVVSDIENDNGNPRLDNLRSYFKLLGLELAVLPRQRAELESLIPHLTND</sequence>